<evidence type="ECO:0000313" key="1">
    <source>
        <dbReference type="EnsemblMetazoa" id="BGLB020914-PA"/>
    </source>
</evidence>
<proteinExistence type="predicted"/>
<name>A0A2C9KKZ1_BIOGL</name>
<accession>A0A2C9KKZ1</accession>
<dbReference type="EnsemblMetazoa" id="BGLB020914-RA">
    <property type="protein sequence ID" value="BGLB020914-PA"/>
    <property type="gene ID" value="BGLB020914"/>
</dbReference>
<dbReference type="VEuPathDB" id="VectorBase:BGLB020914"/>
<sequence length="209" mass="22704">MAMKILILYLRGEILSKSVKSFLDLASSLPKPRPRVSSRPGRDLGTEGVIALVLNTIDKATQGITTSELLNVTQQVIEVYDSQVETVVPEEAVNQLIKEISEKIGVTSAIAALLEDNLGFDVKLLNDSLAILKALSLEWKKLKASGDSVDITYAAIRKIAVTIQDIIGDIIDVVKFTETSQNPSGKNTTEDLLLVSGVKDEAQETVRNK</sequence>
<organism evidence="1 2">
    <name type="scientific">Biomphalaria glabrata</name>
    <name type="common">Bloodfluke planorb</name>
    <name type="synonym">Freshwater snail</name>
    <dbReference type="NCBI Taxonomy" id="6526"/>
    <lineage>
        <taxon>Eukaryota</taxon>
        <taxon>Metazoa</taxon>
        <taxon>Spiralia</taxon>
        <taxon>Lophotrochozoa</taxon>
        <taxon>Mollusca</taxon>
        <taxon>Gastropoda</taxon>
        <taxon>Heterobranchia</taxon>
        <taxon>Euthyneura</taxon>
        <taxon>Panpulmonata</taxon>
        <taxon>Hygrophila</taxon>
        <taxon>Lymnaeoidea</taxon>
        <taxon>Planorbidae</taxon>
        <taxon>Biomphalaria</taxon>
    </lineage>
</organism>
<reference evidence="1" key="1">
    <citation type="submission" date="2020-05" db="UniProtKB">
        <authorList>
            <consortium name="EnsemblMetazoa"/>
        </authorList>
    </citation>
    <scope>IDENTIFICATION</scope>
    <source>
        <strain evidence="1">BB02</strain>
    </source>
</reference>
<dbReference type="VEuPathDB" id="VectorBase:BGLAX_043353"/>
<protein>
    <submittedName>
        <fullName evidence="1">Uncharacterized protein</fullName>
    </submittedName>
</protein>
<evidence type="ECO:0000313" key="2">
    <source>
        <dbReference type="Proteomes" id="UP000076420"/>
    </source>
</evidence>
<dbReference type="Proteomes" id="UP000076420">
    <property type="component" value="Unassembled WGS sequence"/>
</dbReference>
<dbReference type="KEGG" id="bgt:106069919"/>
<dbReference type="AlphaFoldDB" id="A0A2C9KKZ1"/>
<gene>
    <name evidence="1" type="primary">106069919</name>
</gene>